<keyword evidence="2" id="KW-0611">Plant defense</keyword>
<feature type="compositionally biased region" description="Acidic residues" evidence="3">
    <location>
        <begin position="262"/>
        <end position="273"/>
    </location>
</feature>
<dbReference type="Pfam" id="PF25019">
    <property type="entry name" value="LRR_R13L1-DRL21"/>
    <property type="match status" value="1"/>
</dbReference>
<reference evidence="5" key="2">
    <citation type="submission" date="2015-03" db="UniProtKB">
        <authorList>
            <consortium name="EnsemblPlants"/>
        </authorList>
    </citation>
    <scope>IDENTIFICATION</scope>
</reference>
<dbReference type="InterPro" id="IPR001005">
    <property type="entry name" value="SANT/Myb"/>
</dbReference>
<dbReference type="InterPro" id="IPR056789">
    <property type="entry name" value="LRR_R13L1-DRL21"/>
</dbReference>
<dbReference type="SUPFAM" id="SSF52058">
    <property type="entry name" value="L domain-like"/>
    <property type="match status" value="1"/>
</dbReference>
<keyword evidence="6" id="KW-1185">Reference proteome</keyword>
<dbReference type="InterPro" id="IPR002182">
    <property type="entry name" value="NB-ARC"/>
</dbReference>
<feature type="compositionally biased region" description="Low complexity" evidence="3">
    <location>
        <begin position="1"/>
        <end position="18"/>
    </location>
</feature>
<dbReference type="Pfam" id="PF23559">
    <property type="entry name" value="WHD_DRP"/>
    <property type="match status" value="1"/>
</dbReference>
<dbReference type="InterPro" id="IPR032675">
    <property type="entry name" value="LRR_dom_sf"/>
</dbReference>
<proteinExistence type="predicted"/>
<dbReference type="PANTHER" id="PTHR36766:SF40">
    <property type="entry name" value="DISEASE RESISTANCE PROTEIN RGA3"/>
    <property type="match status" value="1"/>
</dbReference>
<evidence type="ECO:0000313" key="5">
    <source>
        <dbReference type="EnsemblPlants" id="OBART09G07680.1"/>
    </source>
</evidence>
<dbReference type="SUPFAM" id="SSF52540">
    <property type="entry name" value="P-loop containing nucleoside triphosphate hydrolases"/>
    <property type="match status" value="1"/>
</dbReference>
<evidence type="ECO:0000259" key="4">
    <source>
        <dbReference type="PROSITE" id="PS50090"/>
    </source>
</evidence>
<dbReference type="Gene3D" id="3.80.10.10">
    <property type="entry name" value="Ribonuclease Inhibitor"/>
    <property type="match status" value="2"/>
</dbReference>
<dbReference type="PROSITE" id="PS50090">
    <property type="entry name" value="MYB_LIKE"/>
    <property type="match status" value="1"/>
</dbReference>
<dbReference type="GO" id="GO:0043531">
    <property type="term" value="F:ADP binding"/>
    <property type="evidence" value="ECO:0007669"/>
    <property type="project" value="InterPro"/>
</dbReference>
<evidence type="ECO:0000256" key="3">
    <source>
        <dbReference type="SAM" id="MobiDB-lite"/>
    </source>
</evidence>
<dbReference type="PaxDb" id="65489-OBART09G07680.1"/>
<feature type="compositionally biased region" description="Acidic residues" evidence="3">
    <location>
        <begin position="305"/>
        <end position="314"/>
    </location>
</feature>
<feature type="compositionally biased region" description="Polar residues" evidence="3">
    <location>
        <begin position="385"/>
        <end position="406"/>
    </location>
</feature>
<organism evidence="5">
    <name type="scientific">Oryza barthii</name>
    <dbReference type="NCBI Taxonomy" id="65489"/>
    <lineage>
        <taxon>Eukaryota</taxon>
        <taxon>Viridiplantae</taxon>
        <taxon>Streptophyta</taxon>
        <taxon>Embryophyta</taxon>
        <taxon>Tracheophyta</taxon>
        <taxon>Spermatophyta</taxon>
        <taxon>Magnoliopsida</taxon>
        <taxon>Liliopsida</taxon>
        <taxon>Poales</taxon>
        <taxon>Poaceae</taxon>
        <taxon>BOP clade</taxon>
        <taxon>Oryzoideae</taxon>
        <taxon>Oryzeae</taxon>
        <taxon>Oryzinae</taxon>
        <taxon>Oryza</taxon>
    </lineage>
</organism>
<feature type="compositionally biased region" description="Low complexity" evidence="3">
    <location>
        <begin position="315"/>
        <end position="328"/>
    </location>
</feature>
<dbReference type="InterPro" id="IPR058922">
    <property type="entry name" value="WHD_DRP"/>
</dbReference>
<dbReference type="Gene3D" id="3.40.50.300">
    <property type="entry name" value="P-loop containing nucleotide triphosphate hydrolases"/>
    <property type="match status" value="1"/>
</dbReference>
<accession>A0A0D3H615</accession>
<dbReference type="Gene3D" id="1.10.10.60">
    <property type="entry name" value="Homeodomain-like"/>
    <property type="match status" value="2"/>
</dbReference>
<dbReference type="Gramene" id="OBART09G07680.1">
    <property type="protein sequence ID" value="OBART09G07680.1"/>
    <property type="gene ID" value="OBART09G07680"/>
</dbReference>
<evidence type="ECO:0000313" key="6">
    <source>
        <dbReference type="Proteomes" id="UP000026960"/>
    </source>
</evidence>
<feature type="region of interest" description="Disordered" evidence="3">
    <location>
        <begin position="385"/>
        <end position="414"/>
    </location>
</feature>
<keyword evidence="1" id="KW-0433">Leucine-rich repeat</keyword>
<dbReference type="HOGENOM" id="CLU_000837_8_3_1"/>
<dbReference type="InterPro" id="IPR044822">
    <property type="entry name" value="Myb_DNA-bind_4"/>
</dbReference>
<feature type="region of interest" description="Disordered" evidence="3">
    <location>
        <begin position="262"/>
        <end position="328"/>
    </location>
</feature>
<feature type="compositionally biased region" description="Acidic residues" evidence="3">
    <location>
        <begin position="283"/>
        <end position="293"/>
    </location>
</feature>
<feature type="domain" description="Myb-like" evidence="4">
    <location>
        <begin position="25"/>
        <end position="94"/>
    </location>
</feature>
<dbReference type="PRINTS" id="PR00364">
    <property type="entry name" value="DISEASERSIST"/>
</dbReference>
<evidence type="ECO:0000256" key="1">
    <source>
        <dbReference type="ARBA" id="ARBA00022614"/>
    </source>
</evidence>
<sequence length="1361" mass="153623">MSGDPAGAANAAAAASAAKPPRLPRWTRQEILVLIEGKHAVEGRGSGMGRAAAASYGEAAAALETKWASVAEFCRRHGVERGTAQCRKRWSNLPRDYKKIKDGSAGRGGNDARRERRLPGFFDREVYDILDGRGRGTLGRGSGMGRAAAASYGEAAAALETKWASVAEFCRRHGVERGTAQCRKRWSNLARDYNKIERWERGAAGGWEPSFWDMHNDARREMRLPGFFDREVYDILDSRRLAFVNEMVFDSGRPVPEELMFSDDEEEEDDDEAPPVNPAGSTVEEEEVEDTEVFDSGRPAAEESLFSDDEEEEAPPVTAAASAAPAQAPHGQLIALPISEKSVASRQQRTEQRESFSSMEPLSYTTPEMKMETDAVQLNCDWPMQTLQGHGSSEPSEKSAVQQSDDTNSRLHRDKQWRVQDKRLVLQRTLTEMHTFIKHAEWWFHKDVFAQLLQDAKDAVNCAEDLLDEINYHEFQNKVEGHAILFHVQDYHETKIDKIQGKLEHLVRQMEQLGLYDERQQFIIESISREDNLFAEEQTIFGRQKEMSELIELIVLQENSPTDKQVTEVHAVPDCKRAKLENVSVLPIVGSGGVGKTTLANLVFNERSVRDHFDLLIWICVSDGFDEKKLMKRLAWSVAESEMKTDDLGCLQRILTNGIIHHTRRLLLVLDDVQTDACREDCHGWKIFLAPLKYARSGSMVLVTTRYQRVAERVGSLKHMFLEGLPEETIWEFFRTLTFGSRNSNSNAVLEPIGRSIVARLDGSSLGIKIIGRLLSLKLDAKYWKIISESELWGWPLQEEASIFTALQLSYQYLPFHLKRCFSFCSLYPRGYEFDAETLVDSWVAVGFVMPSRSILAVDIGHVYFNQLYVARNDCFMIKSRSDMSRIPPKVRHVSILGNGELSSTDIECLNTYKTLRSIVCIGVGCDIITNSVLETWFDHLTRIRMLRFISCRLKELPCNVGKLIHLRYLDISACDFDKLPTDLFCRLYKLEILDAQNCTLHAVPKDIIKLVNLQRLRLKNDLISQLGRVPEIGKLTLLQNMPYYAVDDKPGRGIQELKNMNHLHGGLEIDGLRNVTSREEAAGAELAKKIYLDTLVLKWYESIRPQKHNSTKEMEVLEALRPSSNIKHLEVKFYMGDGLSPMWLRHDELSSLASFSINSCPNTTTLFLIEPSETGSSRSSSVSFQSLTKLSITWCRSLTSLDNFLQPECLPMIKVIQISNCEELASLPTNNLVHFVHLEDLEICHCWNLNWEPGLALPPSLKSLKLEACGEFSDSTLSCLHNLTALTTLNLRFCPSIESISAQIWSGLWSIESLKIVCCQGLVTVGGSESIAGIKNVDIRHCSKLQDLEQPFRSGQADSQ</sequence>
<reference evidence="5" key="1">
    <citation type="journal article" date="2009" name="Rice">
        <title>De Novo Next Generation Sequencing of Plant Genomes.</title>
        <authorList>
            <person name="Rounsley S."/>
            <person name="Marri P.R."/>
            <person name="Yu Y."/>
            <person name="He R."/>
            <person name="Sisneros N."/>
            <person name="Goicoechea J.L."/>
            <person name="Lee S.J."/>
            <person name="Angelova A."/>
            <person name="Kudrna D."/>
            <person name="Luo M."/>
            <person name="Affourtit J."/>
            <person name="Desany B."/>
            <person name="Knight J."/>
            <person name="Niazi F."/>
            <person name="Egholm M."/>
            <person name="Wing R.A."/>
        </authorList>
    </citation>
    <scope>NUCLEOTIDE SEQUENCE [LARGE SCALE GENOMIC DNA]</scope>
    <source>
        <strain evidence="5">cv. IRGC 105608</strain>
    </source>
</reference>
<dbReference type="InterPro" id="IPR027417">
    <property type="entry name" value="P-loop_NTPase"/>
</dbReference>
<name>A0A0D3H615_9ORYZ</name>
<feature type="region of interest" description="Disordered" evidence="3">
    <location>
        <begin position="1"/>
        <end position="21"/>
    </location>
</feature>
<evidence type="ECO:0000256" key="2">
    <source>
        <dbReference type="ARBA" id="ARBA00022821"/>
    </source>
</evidence>
<dbReference type="Proteomes" id="UP000026960">
    <property type="component" value="Chromosome 9"/>
</dbReference>
<dbReference type="Pfam" id="PF13837">
    <property type="entry name" value="Myb_DNA-bind_4"/>
    <property type="match status" value="2"/>
</dbReference>
<dbReference type="PANTHER" id="PTHR36766">
    <property type="entry name" value="PLANT BROAD-SPECTRUM MILDEW RESISTANCE PROTEIN RPW8"/>
    <property type="match status" value="1"/>
</dbReference>
<dbReference type="EnsemblPlants" id="OBART09G07680.1">
    <property type="protein sequence ID" value="OBART09G07680.1"/>
    <property type="gene ID" value="OBART09G07680"/>
</dbReference>
<dbReference type="STRING" id="65489.A0A0D3H615"/>
<dbReference type="eggNOG" id="KOG4658">
    <property type="taxonomic scope" value="Eukaryota"/>
</dbReference>
<dbReference type="Pfam" id="PF00931">
    <property type="entry name" value="NB-ARC"/>
    <property type="match status" value="1"/>
</dbReference>
<protein>
    <recommendedName>
        <fullName evidence="4">Myb-like domain-containing protein</fullName>
    </recommendedName>
</protein>